<dbReference type="InterPro" id="IPR028082">
    <property type="entry name" value="Peripla_BP_I"/>
</dbReference>
<keyword evidence="3" id="KW-0804">Transcription</keyword>
<dbReference type="eggNOG" id="COG1609">
    <property type="taxonomic scope" value="Bacteria"/>
</dbReference>
<evidence type="ECO:0000313" key="5">
    <source>
        <dbReference type="EMBL" id="ACA72197.1"/>
    </source>
</evidence>
<gene>
    <name evidence="5" type="ordered locus">PputW619_1692</name>
</gene>
<dbReference type="InterPro" id="IPR000843">
    <property type="entry name" value="HTH_LacI"/>
</dbReference>
<dbReference type="Gene3D" id="1.10.260.40">
    <property type="entry name" value="lambda repressor-like DNA-binding domains"/>
    <property type="match status" value="1"/>
</dbReference>
<dbReference type="EC" id="5.1.1.1" evidence="5"/>
<dbReference type="PANTHER" id="PTHR30146">
    <property type="entry name" value="LACI-RELATED TRANSCRIPTIONAL REPRESSOR"/>
    <property type="match status" value="1"/>
</dbReference>
<dbReference type="SUPFAM" id="SSF53822">
    <property type="entry name" value="Periplasmic binding protein-like I"/>
    <property type="match status" value="1"/>
</dbReference>
<dbReference type="GO" id="GO:0008784">
    <property type="term" value="F:alanine racemase activity"/>
    <property type="evidence" value="ECO:0007669"/>
    <property type="project" value="UniProtKB-EC"/>
</dbReference>
<dbReference type="STRING" id="390235.PputW619_1692"/>
<proteinExistence type="predicted"/>
<dbReference type="Gene3D" id="3.40.50.2300">
    <property type="match status" value="2"/>
</dbReference>
<keyword evidence="1" id="KW-0805">Transcription regulation</keyword>
<feature type="domain" description="HTH lacI-type" evidence="4">
    <location>
        <begin position="7"/>
        <end position="61"/>
    </location>
</feature>
<dbReference type="OrthoDB" id="5621819at2"/>
<dbReference type="Pfam" id="PF13377">
    <property type="entry name" value="Peripla_BP_3"/>
    <property type="match status" value="1"/>
</dbReference>
<evidence type="ECO:0000256" key="3">
    <source>
        <dbReference type="ARBA" id="ARBA00023163"/>
    </source>
</evidence>
<dbReference type="AlphaFoldDB" id="B1J630"/>
<dbReference type="GO" id="GO:0003700">
    <property type="term" value="F:DNA-binding transcription factor activity"/>
    <property type="evidence" value="ECO:0007669"/>
    <property type="project" value="TreeGrafter"/>
</dbReference>
<dbReference type="Pfam" id="PF00356">
    <property type="entry name" value="LacI"/>
    <property type="match status" value="1"/>
</dbReference>
<dbReference type="CDD" id="cd06273">
    <property type="entry name" value="PBP1_LacI-like"/>
    <property type="match status" value="1"/>
</dbReference>
<dbReference type="KEGG" id="ppw:PputW619_1692"/>
<dbReference type="SMART" id="SM00354">
    <property type="entry name" value="HTH_LACI"/>
    <property type="match status" value="1"/>
</dbReference>
<dbReference type="InterPro" id="IPR010982">
    <property type="entry name" value="Lambda_DNA-bd_dom_sf"/>
</dbReference>
<protein>
    <submittedName>
        <fullName evidence="5">Transcriptional regulator, LacI family</fullName>
        <ecNumber evidence="5">5.1.1.1</ecNumber>
    </submittedName>
</protein>
<dbReference type="PROSITE" id="PS50932">
    <property type="entry name" value="HTH_LACI_2"/>
    <property type="match status" value="1"/>
</dbReference>
<keyword evidence="2" id="KW-0238">DNA-binding</keyword>
<evidence type="ECO:0000256" key="1">
    <source>
        <dbReference type="ARBA" id="ARBA00023015"/>
    </source>
</evidence>
<evidence type="ECO:0000259" key="4">
    <source>
        <dbReference type="PROSITE" id="PS50932"/>
    </source>
</evidence>
<dbReference type="PANTHER" id="PTHR30146:SF138">
    <property type="entry name" value="TRANSCRIPTIONAL REGULATORY PROTEIN"/>
    <property type="match status" value="1"/>
</dbReference>
<organism evidence="5">
    <name type="scientific">Pseudomonas putida (strain W619)</name>
    <dbReference type="NCBI Taxonomy" id="390235"/>
    <lineage>
        <taxon>Bacteria</taxon>
        <taxon>Pseudomonadati</taxon>
        <taxon>Pseudomonadota</taxon>
        <taxon>Gammaproteobacteria</taxon>
        <taxon>Pseudomonadales</taxon>
        <taxon>Pseudomonadaceae</taxon>
        <taxon>Pseudomonas</taxon>
    </lineage>
</organism>
<evidence type="ECO:0000256" key="2">
    <source>
        <dbReference type="ARBA" id="ARBA00023125"/>
    </source>
</evidence>
<dbReference type="GO" id="GO:0000976">
    <property type="term" value="F:transcription cis-regulatory region binding"/>
    <property type="evidence" value="ECO:0007669"/>
    <property type="project" value="TreeGrafter"/>
</dbReference>
<sequence length="343" mass="37032">MKKIEKPKLKDVAELAGVSMGSASRALAVPHLVKPATLAKVQAAVQELGYVRDGAARALASRRTHSIGAVFPTFNNPAFAEAVQALQLRLTELGYHLIISSHEYDQAQELVNVRNMIERGVEGLLLVGTEHSPEIYEALTAAQCPFILMWSLDGAHDHHCVGFSNEEGGRLIARHLLSLGHQSIAMISGVVSHNERAKYRLKGITAQLLESGIELSSERIIEQPFTIEGGRAGLRIAMELNPKPTAIVCSTDLTCIGALAEARSNGIDVPKELSVSGFDDIEFAAAYVPALTTVRVPTSKIGISSANNIVALIEGRPLARRERIQIELVVRDSTAPRPFSGRD</sequence>
<keyword evidence="5" id="KW-0413">Isomerase</keyword>
<dbReference type="CDD" id="cd01392">
    <property type="entry name" value="HTH_LacI"/>
    <property type="match status" value="1"/>
</dbReference>
<dbReference type="InterPro" id="IPR046335">
    <property type="entry name" value="LacI/GalR-like_sensor"/>
</dbReference>
<reference evidence="5" key="1">
    <citation type="submission" date="2008-02" db="EMBL/GenBank/DDBJ databases">
        <title>Complete sequence of Psuedomonas putida W619.</title>
        <authorList>
            <consortium name="US DOE Joint Genome Institute"/>
            <person name="Copeland A."/>
            <person name="Lucas S."/>
            <person name="Lapidus A."/>
            <person name="Barry K."/>
            <person name="Detter J.C."/>
            <person name="Glavina del Rio T."/>
            <person name="Dalin E."/>
            <person name="Tice H."/>
            <person name="Pitluck S."/>
            <person name="Chain P."/>
            <person name="Malfatti S."/>
            <person name="Shin M."/>
            <person name="Vergez L."/>
            <person name="Schmutz J."/>
            <person name="Larimer F."/>
            <person name="Land M."/>
            <person name="Hauser L."/>
            <person name="Kyrpides N."/>
            <person name="Kim E."/>
            <person name="Taghavi S."/>
            <person name="Vangronsveld D."/>
            <person name="van der Lelie D."/>
            <person name="Richardson P."/>
        </authorList>
    </citation>
    <scope>NUCLEOTIDE SEQUENCE</scope>
    <source>
        <strain evidence="5">W619</strain>
    </source>
</reference>
<name>B1J630_PSEPW</name>
<dbReference type="EMBL" id="CP000949">
    <property type="protein sequence ID" value="ACA72197.1"/>
    <property type="molecule type" value="Genomic_DNA"/>
</dbReference>
<dbReference type="SUPFAM" id="SSF47413">
    <property type="entry name" value="lambda repressor-like DNA-binding domains"/>
    <property type="match status" value="1"/>
</dbReference>
<accession>B1J630</accession>
<dbReference type="HOGENOM" id="CLU_037628_6_3_6"/>